<name>A0ABQ9YDL8_9EUKA</name>
<dbReference type="Gene3D" id="3.80.10.10">
    <property type="entry name" value="Ribonuclease Inhibitor"/>
    <property type="match status" value="1"/>
</dbReference>
<dbReference type="PANTHER" id="PTHR48051:SF1">
    <property type="entry name" value="RAS SUPPRESSOR PROTEIN 1"/>
    <property type="match status" value="1"/>
</dbReference>
<evidence type="ECO:0000256" key="1">
    <source>
        <dbReference type="ARBA" id="ARBA00022614"/>
    </source>
</evidence>
<dbReference type="Pfam" id="PF13855">
    <property type="entry name" value="LRR_8"/>
    <property type="match status" value="1"/>
</dbReference>
<comment type="caution">
    <text evidence="3">The sequence shown here is derived from an EMBL/GenBank/DDBJ whole genome shotgun (WGS) entry which is preliminary data.</text>
</comment>
<dbReference type="InterPro" id="IPR050216">
    <property type="entry name" value="LRR_domain-containing"/>
</dbReference>
<dbReference type="EMBL" id="JARBJD010000014">
    <property type="protein sequence ID" value="KAK2961837.1"/>
    <property type="molecule type" value="Genomic_DNA"/>
</dbReference>
<dbReference type="InterPro" id="IPR032675">
    <property type="entry name" value="LRR_dom_sf"/>
</dbReference>
<keyword evidence="4" id="KW-1185">Reference proteome</keyword>
<evidence type="ECO:0000256" key="2">
    <source>
        <dbReference type="ARBA" id="ARBA00022737"/>
    </source>
</evidence>
<dbReference type="SUPFAM" id="SSF52075">
    <property type="entry name" value="Outer arm dynein light chain 1"/>
    <property type="match status" value="1"/>
</dbReference>
<protein>
    <submittedName>
        <fullName evidence="3">Uncharacterized protein</fullName>
    </submittedName>
</protein>
<evidence type="ECO:0000313" key="4">
    <source>
        <dbReference type="Proteomes" id="UP001281761"/>
    </source>
</evidence>
<dbReference type="Proteomes" id="UP001281761">
    <property type="component" value="Unassembled WGS sequence"/>
</dbReference>
<reference evidence="3 4" key="1">
    <citation type="journal article" date="2022" name="bioRxiv">
        <title>Genomics of Preaxostyla Flagellates Illuminates Evolutionary Transitions and the Path Towards Mitochondrial Loss.</title>
        <authorList>
            <person name="Novak L.V.F."/>
            <person name="Treitli S.C."/>
            <person name="Pyrih J."/>
            <person name="Halakuc P."/>
            <person name="Pipaliya S.V."/>
            <person name="Vacek V."/>
            <person name="Brzon O."/>
            <person name="Soukal P."/>
            <person name="Eme L."/>
            <person name="Dacks J.B."/>
            <person name="Karnkowska A."/>
            <person name="Elias M."/>
            <person name="Hampl V."/>
        </authorList>
    </citation>
    <scope>NUCLEOTIDE SEQUENCE [LARGE SCALE GENOMIC DNA]</scope>
    <source>
        <strain evidence="3">NAU3</strain>
        <tissue evidence="3">Gut</tissue>
    </source>
</reference>
<dbReference type="PANTHER" id="PTHR48051">
    <property type="match status" value="1"/>
</dbReference>
<proteinExistence type="predicted"/>
<keyword evidence="1" id="KW-0433">Leucine-rich repeat</keyword>
<sequence>MICDKTCCGMVVELTFLARNAWKDNLISSLPKTLFTSTLTCLLLAHNLLTDLPDGLFTLANLQTLDVSFCSIAIIPSSISQLTSLVKVNFGFNKIKEVPNELFRIPTLTHLIPSHNKMTSLPTGRF</sequence>
<keyword evidence="2" id="KW-0677">Repeat</keyword>
<organism evidence="3 4">
    <name type="scientific">Blattamonas nauphoetae</name>
    <dbReference type="NCBI Taxonomy" id="2049346"/>
    <lineage>
        <taxon>Eukaryota</taxon>
        <taxon>Metamonada</taxon>
        <taxon>Preaxostyla</taxon>
        <taxon>Oxymonadida</taxon>
        <taxon>Blattamonas</taxon>
    </lineage>
</organism>
<gene>
    <name evidence="3" type="ORF">BLNAU_3274</name>
</gene>
<evidence type="ECO:0000313" key="3">
    <source>
        <dbReference type="EMBL" id="KAK2961837.1"/>
    </source>
</evidence>
<accession>A0ABQ9YDL8</accession>
<dbReference type="InterPro" id="IPR001611">
    <property type="entry name" value="Leu-rich_rpt"/>
</dbReference>